<dbReference type="EMBL" id="QEKY01000004">
    <property type="protein sequence ID" value="PVZ12835.1"/>
    <property type="molecule type" value="Genomic_DNA"/>
</dbReference>
<dbReference type="GO" id="GO:0046872">
    <property type="term" value="F:metal ion binding"/>
    <property type="evidence" value="ECO:0007669"/>
    <property type="project" value="UniProtKB-UniRule"/>
</dbReference>
<keyword evidence="2" id="KW-0411">Iron-sulfur</keyword>
<reference evidence="4 5" key="1">
    <citation type="submission" date="2018-04" db="EMBL/GenBank/DDBJ databases">
        <title>Genomic Encyclopedia of Type Strains, Phase IV (KMG-IV): sequencing the most valuable type-strain genomes for metagenomic binning, comparative biology and taxonomic classification.</title>
        <authorList>
            <person name="Goeker M."/>
        </authorList>
    </citation>
    <scope>NUCLEOTIDE SEQUENCE [LARGE SCALE GENOMIC DNA]</scope>
    <source>
        <strain evidence="4 5">DSM 28520</strain>
    </source>
</reference>
<dbReference type="InterPro" id="IPR007197">
    <property type="entry name" value="rSAM"/>
</dbReference>
<dbReference type="SFLD" id="SFLDS00029">
    <property type="entry name" value="Radical_SAM"/>
    <property type="match status" value="1"/>
</dbReference>
<dbReference type="Proteomes" id="UP000245462">
    <property type="component" value="Unassembled WGS sequence"/>
</dbReference>
<dbReference type="RefSeq" id="WP_116678907.1">
    <property type="nucleotide sequence ID" value="NZ_QEKY01000004.1"/>
</dbReference>
<dbReference type="Pfam" id="PF04055">
    <property type="entry name" value="Radical_SAM"/>
    <property type="match status" value="1"/>
</dbReference>
<dbReference type="PROSITE" id="PS51918">
    <property type="entry name" value="RADICAL_SAM"/>
    <property type="match status" value="1"/>
</dbReference>
<name>A0A2U1FKU3_9PORP</name>
<comment type="function">
    <text evidence="2">Probably acts as a heme chaperone, transferring heme to an unknown acceptor. Binds one molecule of heme per monomer, possibly covalently. Binds 1 [4Fe-4S] cluster. The cluster is coordinated with 3 cysteines and an exchangeable S-adenosyl-L-methionine.</text>
</comment>
<dbReference type="InterPro" id="IPR010723">
    <property type="entry name" value="HemN_C"/>
</dbReference>
<accession>A0A2U1FKU3</accession>
<dbReference type="AlphaFoldDB" id="A0A2U1FKU3"/>
<dbReference type="Pfam" id="PF06969">
    <property type="entry name" value="HemN_C"/>
    <property type="match status" value="1"/>
</dbReference>
<dbReference type="GO" id="GO:0051539">
    <property type="term" value="F:4 iron, 4 sulfur cluster binding"/>
    <property type="evidence" value="ECO:0007669"/>
    <property type="project" value="UniProtKB-UniRule"/>
</dbReference>
<dbReference type="GO" id="GO:0006779">
    <property type="term" value="P:porphyrin-containing compound biosynthetic process"/>
    <property type="evidence" value="ECO:0007669"/>
    <property type="project" value="InterPro"/>
</dbReference>
<comment type="similarity">
    <text evidence="1">Belongs to the anaerobic coproporphyrinogen-III oxidase family. HemW subfamily.</text>
</comment>
<keyword evidence="2" id="KW-0963">Cytoplasm</keyword>
<proteinExistence type="inferred from homology"/>
<dbReference type="InterPro" id="IPR004559">
    <property type="entry name" value="HemW-like"/>
</dbReference>
<dbReference type="NCBIfam" id="TIGR00539">
    <property type="entry name" value="hemN_rel"/>
    <property type="match status" value="1"/>
</dbReference>
<keyword evidence="2" id="KW-0004">4Fe-4S</keyword>
<dbReference type="SUPFAM" id="SSF102114">
    <property type="entry name" value="Radical SAM enzymes"/>
    <property type="match status" value="1"/>
</dbReference>
<dbReference type="GO" id="GO:0005737">
    <property type="term" value="C:cytoplasm"/>
    <property type="evidence" value="ECO:0007669"/>
    <property type="project" value="UniProtKB-SubCell"/>
</dbReference>
<feature type="domain" description="Radical SAM core" evidence="3">
    <location>
        <begin position="1"/>
        <end position="230"/>
    </location>
</feature>
<dbReference type="OrthoDB" id="9808022at2"/>
<dbReference type="PANTHER" id="PTHR13932">
    <property type="entry name" value="COPROPORPHYRINIGEN III OXIDASE"/>
    <property type="match status" value="1"/>
</dbReference>
<dbReference type="SFLD" id="SFLDG01065">
    <property type="entry name" value="anaerobic_coproporphyrinogen-I"/>
    <property type="match status" value="1"/>
</dbReference>
<dbReference type="InterPro" id="IPR058240">
    <property type="entry name" value="rSAM_sf"/>
</dbReference>
<keyword evidence="2" id="KW-0408">Iron</keyword>
<gene>
    <name evidence="4" type="ORF">C7382_104142</name>
</gene>
<keyword evidence="2" id="KW-0479">Metal-binding</keyword>
<dbReference type="PANTHER" id="PTHR13932:SF5">
    <property type="entry name" value="RADICAL S-ADENOSYL METHIONINE DOMAIN-CONTAINING PROTEIN 1, MITOCHONDRIAL"/>
    <property type="match status" value="1"/>
</dbReference>
<dbReference type="InterPro" id="IPR006638">
    <property type="entry name" value="Elp3/MiaA/NifB-like_rSAM"/>
</dbReference>
<keyword evidence="5" id="KW-1185">Reference proteome</keyword>
<dbReference type="SFLD" id="SFLDF00288">
    <property type="entry name" value="HemN-like__clustered_with_nucl"/>
    <property type="match status" value="1"/>
</dbReference>
<dbReference type="GeneID" id="94550360"/>
<evidence type="ECO:0000313" key="4">
    <source>
        <dbReference type="EMBL" id="PVZ12835.1"/>
    </source>
</evidence>
<keyword evidence="2" id="KW-0949">S-adenosyl-L-methionine</keyword>
<dbReference type="CDD" id="cd01335">
    <property type="entry name" value="Radical_SAM"/>
    <property type="match status" value="1"/>
</dbReference>
<dbReference type="SMART" id="SM00729">
    <property type="entry name" value="Elp3"/>
    <property type="match status" value="1"/>
</dbReference>
<dbReference type="SFLD" id="SFLDF00562">
    <property type="entry name" value="HemN-like__clustered_with_heat"/>
    <property type="match status" value="1"/>
</dbReference>
<comment type="caution">
    <text evidence="4">The sequence shown here is derived from an EMBL/GenBank/DDBJ whole genome shotgun (WGS) entry which is preliminary data.</text>
</comment>
<dbReference type="InterPro" id="IPR023404">
    <property type="entry name" value="rSAM_horseshoe"/>
</dbReference>
<dbReference type="GO" id="GO:0004109">
    <property type="term" value="F:coproporphyrinogen oxidase activity"/>
    <property type="evidence" value="ECO:0007669"/>
    <property type="project" value="InterPro"/>
</dbReference>
<organism evidence="4 5">
    <name type="scientific">Porphyromonas loveana</name>
    <dbReference type="NCBI Taxonomy" id="1884669"/>
    <lineage>
        <taxon>Bacteria</taxon>
        <taxon>Pseudomonadati</taxon>
        <taxon>Bacteroidota</taxon>
        <taxon>Bacteroidia</taxon>
        <taxon>Bacteroidales</taxon>
        <taxon>Porphyromonadaceae</taxon>
        <taxon>Porphyromonas</taxon>
    </lineage>
</organism>
<dbReference type="InterPro" id="IPR034505">
    <property type="entry name" value="Coproporphyrinogen-III_oxidase"/>
</dbReference>
<sequence length="376" mass="42646">MTGLYIHIPFCATRCSYCDFYSQTDSALLSDYVEALIREMHLRRGEITDPVGTIYFGGGTPSLLSPRELEHILDEACRLFPLSSDAEITLEANPDDLTQAYTQEIAALPINRISMGAQSFRDEDLLFLNRRHSSRQVYEAVDHCRHVGLTNLSIDLIYGLPEQTPARWQDNITAICSIAPPHISAYHLIYEEGTSLTRMLRTGKIREVEEDVSLEFFCMLREQLTEAGYEHYEISNFARPNRHSRHNSSYWNDAPFLGLGPSAHSFDGKCTRRANVADLRRYLAAIAEGEAPYSKEILSANERYNETLMTRLRTAQGLPISLIEERFGAKRAEECLQAVAPFVRNGLLVKQEDGRIRLTERGIFLSDSIISELFIV</sequence>
<evidence type="ECO:0000313" key="5">
    <source>
        <dbReference type="Proteomes" id="UP000245462"/>
    </source>
</evidence>
<evidence type="ECO:0000256" key="2">
    <source>
        <dbReference type="RuleBase" id="RU364116"/>
    </source>
</evidence>
<evidence type="ECO:0000259" key="3">
    <source>
        <dbReference type="PROSITE" id="PS51918"/>
    </source>
</evidence>
<keyword evidence="2" id="KW-0349">Heme</keyword>
<evidence type="ECO:0000256" key="1">
    <source>
        <dbReference type="ARBA" id="ARBA00006100"/>
    </source>
</evidence>
<dbReference type="Gene3D" id="3.80.30.20">
    <property type="entry name" value="tm_1862 like domain"/>
    <property type="match status" value="1"/>
</dbReference>
<comment type="subcellular location">
    <subcellularLocation>
        <location evidence="2">Cytoplasm</location>
    </subcellularLocation>
</comment>
<protein>
    <recommendedName>
        <fullName evidence="2">Heme chaperone HemW</fullName>
    </recommendedName>
</protein>
<keyword evidence="2" id="KW-0143">Chaperone</keyword>